<organism evidence="2 3">
    <name type="scientific">Shewanella salipaludis</name>
    <dbReference type="NCBI Taxonomy" id="2723052"/>
    <lineage>
        <taxon>Bacteria</taxon>
        <taxon>Pseudomonadati</taxon>
        <taxon>Pseudomonadota</taxon>
        <taxon>Gammaproteobacteria</taxon>
        <taxon>Alteromonadales</taxon>
        <taxon>Shewanellaceae</taxon>
        <taxon>Shewanella</taxon>
    </lineage>
</organism>
<dbReference type="EMBL" id="JAAXYH010000027">
    <property type="protein sequence ID" value="NMH67200.1"/>
    <property type="molecule type" value="Genomic_DNA"/>
</dbReference>
<dbReference type="SMART" id="SM01321">
    <property type="entry name" value="Y1_Tnp"/>
    <property type="match status" value="1"/>
</dbReference>
<protein>
    <submittedName>
        <fullName evidence="2">Transposase</fullName>
    </submittedName>
</protein>
<dbReference type="Pfam" id="PF01797">
    <property type="entry name" value="Y1_Tnp"/>
    <property type="match status" value="1"/>
</dbReference>
<accession>A0A972G9U2</accession>
<dbReference type="Proteomes" id="UP000737113">
    <property type="component" value="Unassembled WGS sequence"/>
</dbReference>
<dbReference type="SUPFAM" id="SSF143422">
    <property type="entry name" value="Transposase IS200-like"/>
    <property type="match status" value="1"/>
</dbReference>
<dbReference type="InterPro" id="IPR002686">
    <property type="entry name" value="Transposase_17"/>
</dbReference>
<dbReference type="GO" id="GO:0004803">
    <property type="term" value="F:transposase activity"/>
    <property type="evidence" value="ECO:0007669"/>
    <property type="project" value="InterPro"/>
</dbReference>
<evidence type="ECO:0000259" key="1">
    <source>
        <dbReference type="SMART" id="SM01321"/>
    </source>
</evidence>
<dbReference type="PANTHER" id="PTHR34322">
    <property type="entry name" value="TRANSPOSASE, Y1_TNP DOMAIN-CONTAINING"/>
    <property type="match status" value="1"/>
</dbReference>
<dbReference type="GO" id="GO:0006313">
    <property type="term" value="P:DNA transposition"/>
    <property type="evidence" value="ECO:0007669"/>
    <property type="project" value="InterPro"/>
</dbReference>
<dbReference type="RefSeq" id="WP_169565973.1">
    <property type="nucleotide sequence ID" value="NZ_JAAXYH010000027.1"/>
</dbReference>
<evidence type="ECO:0000313" key="2">
    <source>
        <dbReference type="EMBL" id="NMH67200.1"/>
    </source>
</evidence>
<keyword evidence="3" id="KW-1185">Reference proteome</keyword>
<sequence>MPRKPRISIAGVPVHVIQRGNNRQVIFANEEDMKAYLAWLKDYSKKYGVNIHAWVLMTNHVHLLCTPVNSTGISQMMQALGRMYVMYFNKRYRRSGTLWEGRFRSCLVQEDRYLFQLYRYIELNPVRAGMVTAPADYSWSSYQCNGLGRNSELLSPHRLYLALGDNEAKRQEQYRALFKSHVDVRLLDDIRKAANKGLALGNERFIDDIVALTGKRLDAGKRGRQLGWRKHPKAEH</sequence>
<gene>
    <name evidence="2" type="ORF">HC757_18805</name>
</gene>
<reference evidence="2" key="1">
    <citation type="submission" date="2020-04" db="EMBL/GenBank/DDBJ databases">
        <title>Description of Shewanella salipaludis sp. nov., isolated from a salt marsh.</title>
        <authorList>
            <person name="Park S."/>
            <person name="Yoon J.-H."/>
        </authorList>
    </citation>
    <scope>NUCLEOTIDE SEQUENCE</scope>
    <source>
        <strain evidence="2">SHSM-M6</strain>
    </source>
</reference>
<feature type="domain" description="Transposase IS200-like" evidence="1">
    <location>
        <begin position="9"/>
        <end position="124"/>
    </location>
</feature>
<dbReference type="GO" id="GO:0003677">
    <property type="term" value="F:DNA binding"/>
    <property type="evidence" value="ECO:0007669"/>
    <property type="project" value="InterPro"/>
</dbReference>
<dbReference type="Gene3D" id="3.30.70.1290">
    <property type="entry name" value="Transposase IS200-like"/>
    <property type="match status" value="1"/>
</dbReference>
<dbReference type="PANTHER" id="PTHR34322:SF2">
    <property type="entry name" value="TRANSPOSASE IS200-LIKE DOMAIN-CONTAINING PROTEIN"/>
    <property type="match status" value="1"/>
</dbReference>
<proteinExistence type="predicted"/>
<evidence type="ECO:0000313" key="3">
    <source>
        <dbReference type="Proteomes" id="UP000737113"/>
    </source>
</evidence>
<dbReference type="InterPro" id="IPR036515">
    <property type="entry name" value="Transposase_17_sf"/>
</dbReference>
<name>A0A972G9U2_9GAMM</name>
<comment type="caution">
    <text evidence="2">The sequence shown here is derived from an EMBL/GenBank/DDBJ whole genome shotgun (WGS) entry which is preliminary data.</text>
</comment>
<dbReference type="AlphaFoldDB" id="A0A972G9U2"/>